<dbReference type="SUPFAM" id="SSF53098">
    <property type="entry name" value="Ribonuclease H-like"/>
    <property type="match status" value="1"/>
</dbReference>
<dbReference type="InterPro" id="IPR048020">
    <property type="entry name" value="Transpos_IS3"/>
</dbReference>
<feature type="domain" description="Integrase catalytic" evidence="1">
    <location>
        <begin position="120"/>
        <end position="285"/>
    </location>
</feature>
<proteinExistence type="predicted"/>
<dbReference type="InterPro" id="IPR001584">
    <property type="entry name" value="Integrase_cat-core"/>
</dbReference>
<gene>
    <name evidence="2" type="ORF">M0M44_20455</name>
</gene>
<dbReference type="Pfam" id="PF13276">
    <property type="entry name" value="HTH_21"/>
    <property type="match status" value="1"/>
</dbReference>
<dbReference type="InterPro" id="IPR012337">
    <property type="entry name" value="RNaseH-like_sf"/>
</dbReference>
<organism evidence="2 3">
    <name type="scientific">Flavobacterium humidisoli</name>
    <dbReference type="NCBI Taxonomy" id="2937442"/>
    <lineage>
        <taxon>Bacteria</taxon>
        <taxon>Pseudomonadati</taxon>
        <taxon>Bacteroidota</taxon>
        <taxon>Flavobacteriia</taxon>
        <taxon>Flavobacteriales</taxon>
        <taxon>Flavobacteriaceae</taxon>
        <taxon>Flavobacterium</taxon>
    </lineage>
</organism>
<dbReference type="Pfam" id="PF00665">
    <property type="entry name" value="rve"/>
    <property type="match status" value="1"/>
</dbReference>
<dbReference type="Gene3D" id="3.30.420.10">
    <property type="entry name" value="Ribonuclease H-like superfamily/Ribonuclease H"/>
    <property type="match status" value="1"/>
</dbReference>
<keyword evidence="3" id="KW-1185">Reference proteome</keyword>
<name>A0ABY4LSC6_9FLAO</name>
<dbReference type="InterPro" id="IPR036397">
    <property type="entry name" value="RNaseH_sf"/>
</dbReference>
<accession>A0ABY4LSC6</accession>
<dbReference type="Proteomes" id="UP000829998">
    <property type="component" value="Chromosome"/>
</dbReference>
<dbReference type="PANTHER" id="PTHR46889">
    <property type="entry name" value="TRANSPOSASE INSF FOR INSERTION SEQUENCE IS3B-RELATED"/>
    <property type="match status" value="1"/>
</dbReference>
<dbReference type="Pfam" id="PF13333">
    <property type="entry name" value="rve_2"/>
    <property type="match status" value="1"/>
</dbReference>
<evidence type="ECO:0000313" key="2">
    <source>
        <dbReference type="EMBL" id="UPZ15119.1"/>
    </source>
</evidence>
<sequence>MKYEFIRENTEVFPVEKMCRIFQIHKSSFFRWRKRTPTAKSVRKAYIIKEIIRIYHWSQCRYGSPRIAKELDSIGIKVSRKFVGQIMKENHLRSIAKYKKTTSPPRNNRSAENRLEQIFKAARRNEIWVSDITYIETDEGWIYLTVVIDLFDRKVIGWSISETMRAKDTSITSLTKALLNRPIENNQELLFHSDQGKQYACREFIALLATNKITQSMSRKGNCYDNAIAESFFKTLKVELVYQNKYKTKEKAEKSITDYIENFYNTCRRHSALGNLTIEEFKNQQAIK</sequence>
<dbReference type="EMBL" id="CP096829">
    <property type="protein sequence ID" value="UPZ15119.1"/>
    <property type="molecule type" value="Genomic_DNA"/>
</dbReference>
<evidence type="ECO:0000259" key="1">
    <source>
        <dbReference type="PROSITE" id="PS50994"/>
    </source>
</evidence>
<evidence type="ECO:0000313" key="3">
    <source>
        <dbReference type="Proteomes" id="UP000829998"/>
    </source>
</evidence>
<dbReference type="InterPro" id="IPR050900">
    <property type="entry name" value="Transposase_IS3/IS150/IS904"/>
</dbReference>
<protein>
    <submittedName>
        <fullName evidence="2">IS3 family transposase</fullName>
    </submittedName>
</protein>
<dbReference type="RefSeq" id="WP_248727378.1">
    <property type="nucleotide sequence ID" value="NZ_CP096829.1"/>
</dbReference>
<reference evidence="2 3" key="1">
    <citation type="submission" date="2022-04" db="EMBL/GenBank/DDBJ databases">
        <authorList>
            <person name="Ra J.-S."/>
            <person name="Kim S.-B."/>
        </authorList>
    </citation>
    <scope>NUCLEOTIDE SEQUENCE [LARGE SCALE GENOMIC DNA]</scope>
    <source>
        <strain evidence="2 3">MMS21-Er5</strain>
    </source>
</reference>
<dbReference type="NCBIfam" id="NF033516">
    <property type="entry name" value="transpos_IS3"/>
    <property type="match status" value="1"/>
</dbReference>
<dbReference type="PROSITE" id="PS50994">
    <property type="entry name" value="INTEGRASE"/>
    <property type="match status" value="1"/>
</dbReference>
<dbReference type="PANTHER" id="PTHR46889:SF4">
    <property type="entry name" value="TRANSPOSASE INSO FOR INSERTION SEQUENCE ELEMENT IS911B-RELATED"/>
    <property type="match status" value="1"/>
</dbReference>
<dbReference type="InterPro" id="IPR025948">
    <property type="entry name" value="HTH-like_dom"/>
</dbReference>